<gene>
    <name evidence="1" type="ORF">A3B93_02130</name>
</gene>
<organism evidence="1 2">
    <name type="scientific">Candidatus Nomurabacteria bacterium RIFCSPHIGHO2_02_FULL_42_24</name>
    <dbReference type="NCBI Taxonomy" id="1801757"/>
    <lineage>
        <taxon>Bacteria</taxon>
        <taxon>Candidatus Nomuraibacteriota</taxon>
    </lineage>
</organism>
<reference evidence="1 2" key="1">
    <citation type="journal article" date="2016" name="Nat. Commun.">
        <title>Thousands of microbial genomes shed light on interconnected biogeochemical processes in an aquifer system.</title>
        <authorList>
            <person name="Anantharaman K."/>
            <person name="Brown C.T."/>
            <person name="Hug L.A."/>
            <person name="Sharon I."/>
            <person name="Castelle C.J."/>
            <person name="Probst A.J."/>
            <person name="Thomas B.C."/>
            <person name="Singh A."/>
            <person name="Wilkins M.J."/>
            <person name="Karaoz U."/>
            <person name="Brodie E.L."/>
            <person name="Williams K.H."/>
            <person name="Hubbard S.S."/>
            <person name="Banfield J.F."/>
        </authorList>
    </citation>
    <scope>NUCLEOTIDE SEQUENCE [LARGE SCALE GENOMIC DNA]</scope>
</reference>
<evidence type="ECO:0000313" key="2">
    <source>
        <dbReference type="Proteomes" id="UP000179880"/>
    </source>
</evidence>
<dbReference type="AlphaFoldDB" id="A0A1F6WI11"/>
<comment type="caution">
    <text evidence="1">The sequence shown here is derived from an EMBL/GenBank/DDBJ whole genome shotgun (WGS) entry which is preliminary data.</text>
</comment>
<accession>A0A1F6WI11</accession>
<dbReference type="EMBL" id="MFUH01000027">
    <property type="protein sequence ID" value="OGI81537.1"/>
    <property type="molecule type" value="Genomic_DNA"/>
</dbReference>
<evidence type="ECO:0000313" key="1">
    <source>
        <dbReference type="EMBL" id="OGI81537.1"/>
    </source>
</evidence>
<name>A0A1F6WI11_9BACT</name>
<dbReference type="Proteomes" id="UP000179880">
    <property type="component" value="Unassembled WGS sequence"/>
</dbReference>
<proteinExistence type="predicted"/>
<sequence>MKKYIITSLFIIVFIPSVAFASWWNPFSWGIFKGLFKTKIEQPIIISMSKINTFSSTEEKEKLSKIDQVVENNQPKPQIQNPNPAVTEIWQELEARFFTEANQKGWTSLIITSASGEKRYYRKEDNQWIRKNSETEATQPYQSAQFQISPPTQKQIDQLMDFCTLDQTTQNICTKDNGLFVNSFYTNIAFRTLVDQDLTNFYQKLSEQQKKAREQEILAQKRQLECLSQNPYTEEELKFMSPQQQQYTREIRCNTLTPQSDLNYKLYQQQEYQECLIDNIYSSYQKSCSYLKPIFY</sequence>
<protein>
    <submittedName>
        <fullName evidence="1">Uncharacterized protein</fullName>
    </submittedName>
</protein>